<dbReference type="NCBIfam" id="TIGR00573">
    <property type="entry name" value="dnaq"/>
    <property type="match status" value="1"/>
</dbReference>
<keyword evidence="7" id="KW-0378">Hydrolase</keyword>
<evidence type="ECO:0000256" key="4">
    <source>
        <dbReference type="ARBA" id="ARBA00005533"/>
    </source>
</evidence>
<evidence type="ECO:0000259" key="14">
    <source>
        <dbReference type="SMART" id="SM00479"/>
    </source>
</evidence>
<dbReference type="InterPro" id="IPR014883">
    <property type="entry name" value="VRR_NUC"/>
</dbReference>
<dbReference type="SMART" id="SM00990">
    <property type="entry name" value="VRR_NUC"/>
    <property type="match status" value="1"/>
</dbReference>
<dbReference type="GO" id="GO:0003677">
    <property type="term" value="F:DNA binding"/>
    <property type="evidence" value="ECO:0007669"/>
    <property type="project" value="InterPro"/>
</dbReference>
<keyword evidence="6" id="KW-0479">Metal-binding</keyword>
<evidence type="ECO:0000256" key="12">
    <source>
        <dbReference type="ARBA" id="ARBA00026073"/>
    </source>
</evidence>
<reference evidence="16" key="2">
    <citation type="submission" date="2020-09" db="EMBL/GenBank/DDBJ databases">
        <authorList>
            <person name="Sun Q."/>
            <person name="Kim S."/>
        </authorList>
    </citation>
    <scope>NUCLEOTIDE SEQUENCE</scope>
    <source>
        <strain evidence="16">KCTC 12711</strain>
    </source>
</reference>
<evidence type="ECO:0000256" key="13">
    <source>
        <dbReference type="ARBA" id="ARBA00049244"/>
    </source>
</evidence>
<keyword evidence="9" id="KW-0460">Magnesium</keyword>
<dbReference type="Gene3D" id="3.40.1350.10">
    <property type="match status" value="1"/>
</dbReference>
<dbReference type="InterPro" id="IPR006054">
    <property type="entry name" value="DnaQ"/>
</dbReference>
<dbReference type="Gene3D" id="3.30.420.10">
    <property type="entry name" value="Ribonuclease H-like superfamily/Ribonuclease H"/>
    <property type="match status" value="1"/>
</dbReference>
<evidence type="ECO:0000256" key="3">
    <source>
        <dbReference type="ARBA" id="ARBA00001946"/>
    </source>
</evidence>
<feature type="domain" description="VRR-NUC" evidence="15">
    <location>
        <begin position="454"/>
        <end position="540"/>
    </location>
</feature>
<evidence type="ECO:0000259" key="15">
    <source>
        <dbReference type="SMART" id="SM00990"/>
    </source>
</evidence>
<accession>A0A918RNR2</accession>
<evidence type="ECO:0000256" key="5">
    <source>
        <dbReference type="ARBA" id="ARBA00022722"/>
    </source>
</evidence>
<dbReference type="GO" id="GO:0036297">
    <property type="term" value="P:interstrand cross-link repair"/>
    <property type="evidence" value="ECO:0007669"/>
    <property type="project" value="InterPro"/>
</dbReference>
<feature type="domain" description="Exonuclease" evidence="14">
    <location>
        <begin position="547"/>
        <end position="712"/>
    </location>
</feature>
<dbReference type="FunFam" id="3.30.420.10:FF:000045">
    <property type="entry name" value="3'-5' exonuclease DinG"/>
    <property type="match status" value="1"/>
</dbReference>
<sequence length="713" mass="81038">MPSISPAKLPEKYYLDHAQELFAYVRETCAHLLLPEHTQYLETFDALNQDAQCLLVRCLSRKPKYLKASSLAYPEIRNTAQAIHAAQQAGLLRRAKATDWQALHKQLTKPQLLKVLTTRGMTVNRSSSKADVIELVQTYVCPKSDVGPELYGEFVCCTQTSTIDYLLFLFYGSLKHRLQKFAMRDLGILRTRNNSNPASARFATRHDAVSTFRLQIWHRDFRQQPELRNAIADKVREHDVIGSQAKTAHDRLVLALGDAYVREDPAQAIALWRRSDDPQAIEKWVREWYRSGDRDTLRSTLEQLADTALPASTRVFIEDFVARKYHGKRTSVYTDMLREATHQVDLDEAYINDVEAGVIDAYQRRGIQATFSENKLWRALFGLAFWDLLLGDKQLTHTEFDHLPAALQAADFYRRNQGEIESILTTYDQPALALQPLIQRATKHYGQPTGLFRWRSDLIEKIAMCVKHSPPGAIAHVLRRMAQDYRNTHDGYPDLLVLEQDRLRFEEVKAPGDVLRPNQLVSINRLRRAGFQVDLTQVTWATDPNQTYAVVDIETTGGRRGGNAITEVAVVHVRGLEIISEWSSLVNPGRPIPRHITQLTGIDDAMVRDAPRFADIADTLRGQLNDAIFVAHNVGFDYGFIKAAYEDLGQSFRKPKFCTVKNTRQTFPGLKSYSLGALTSHFDIDLVGAHRALNDARATAHLLRLIQTERLQT</sequence>
<dbReference type="Proteomes" id="UP000614811">
    <property type="component" value="Unassembled WGS sequence"/>
</dbReference>
<keyword evidence="5" id="KW-0540">Nuclease</keyword>
<evidence type="ECO:0000256" key="9">
    <source>
        <dbReference type="ARBA" id="ARBA00022842"/>
    </source>
</evidence>
<dbReference type="CDD" id="cd06127">
    <property type="entry name" value="DEDDh"/>
    <property type="match status" value="1"/>
</dbReference>
<evidence type="ECO:0000256" key="6">
    <source>
        <dbReference type="ARBA" id="ARBA00022723"/>
    </source>
</evidence>
<evidence type="ECO:0000256" key="7">
    <source>
        <dbReference type="ARBA" id="ARBA00022801"/>
    </source>
</evidence>
<dbReference type="InterPro" id="IPR036397">
    <property type="entry name" value="RNaseH_sf"/>
</dbReference>
<dbReference type="PANTHER" id="PTHR15749">
    <property type="entry name" value="FANCONI-ASSOCIATED NUCLEASE 1"/>
    <property type="match status" value="1"/>
</dbReference>
<dbReference type="SUPFAM" id="SSF53098">
    <property type="entry name" value="Ribonuclease H-like"/>
    <property type="match status" value="1"/>
</dbReference>
<dbReference type="PANTHER" id="PTHR15749:SF4">
    <property type="entry name" value="FANCONI-ASSOCIATED NUCLEASE 1"/>
    <property type="match status" value="1"/>
</dbReference>
<dbReference type="RefSeq" id="WP_189398982.1">
    <property type="nucleotide sequence ID" value="NZ_BMXA01000002.1"/>
</dbReference>
<dbReference type="InterPro" id="IPR012337">
    <property type="entry name" value="RNaseH-like_sf"/>
</dbReference>
<dbReference type="EMBL" id="BMXA01000002">
    <property type="protein sequence ID" value="GHA03278.1"/>
    <property type="molecule type" value="Genomic_DNA"/>
</dbReference>
<evidence type="ECO:0000256" key="8">
    <source>
        <dbReference type="ARBA" id="ARBA00022839"/>
    </source>
</evidence>
<evidence type="ECO:0000313" key="17">
    <source>
        <dbReference type="Proteomes" id="UP000614811"/>
    </source>
</evidence>
<comment type="cofactor">
    <cofactor evidence="2">
        <name>Mn(2+)</name>
        <dbReference type="ChEBI" id="CHEBI:29035"/>
    </cofactor>
</comment>
<dbReference type="Pfam" id="PF08774">
    <property type="entry name" value="VRR_NUC"/>
    <property type="match status" value="1"/>
</dbReference>
<dbReference type="InterPro" id="IPR011856">
    <property type="entry name" value="tRNA_endonuc-like_dom_sf"/>
</dbReference>
<dbReference type="GO" id="GO:0006260">
    <property type="term" value="P:DNA replication"/>
    <property type="evidence" value="ECO:0007669"/>
    <property type="project" value="InterPro"/>
</dbReference>
<keyword evidence="10" id="KW-0464">Manganese</keyword>
<dbReference type="SMART" id="SM00479">
    <property type="entry name" value="EXOIII"/>
    <property type="match status" value="1"/>
</dbReference>
<dbReference type="AlphaFoldDB" id="A0A918RNR2"/>
<dbReference type="InterPro" id="IPR013520">
    <property type="entry name" value="Ribonucl_H"/>
</dbReference>
<dbReference type="GO" id="GO:0046872">
    <property type="term" value="F:metal ion binding"/>
    <property type="evidence" value="ECO:0007669"/>
    <property type="project" value="UniProtKB-KW"/>
</dbReference>
<reference evidence="16" key="1">
    <citation type="journal article" date="2014" name="Int. J. Syst. Evol. Microbiol.">
        <title>Complete genome sequence of Corynebacterium casei LMG S-19264T (=DSM 44701T), isolated from a smear-ripened cheese.</title>
        <authorList>
            <consortium name="US DOE Joint Genome Institute (JGI-PGF)"/>
            <person name="Walter F."/>
            <person name="Albersmeier A."/>
            <person name="Kalinowski J."/>
            <person name="Ruckert C."/>
        </authorList>
    </citation>
    <scope>NUCLEOTIDE SEQUENCE</scope>
    <source>
        <strain evidence="16">KCTC 12711</strain>
    </source>
</reference>
<comment type="function">
    <text evidence="11">DNA polymerase III is a complex, multichain enzyme responsible for most of the replicative synthesis in bacteria. The epsilon subunit contain the editing function and is a proofreading 3'-5' exonuclease.</text>
</comment>
<organism evidence="16 17">
    <name type="scientific">Arenicella chitinivorans</name>
    <dbReference type="NCBI Taxonomy" id="1329800"/>
    <lineage>
        <taxon>Bacteria</taxon>
        <taxon>Pseudomonadati</taxon>
        <taxon>Pseudomonadota</taxon>
        <taxon>Gammaproteobacteria</taxon>
        <taxon>Arenicellales</taxon>
        <taxon>Arenicellaceae</taxon>
        <taxon>Arenicella</taxon>
    </lineage>
</organism>
<evidence type="ECO:0000256" key="10">
    <source>
        <dbReference type="ARBA" id="ARBA00023211"/>
    </source>
</evidence>
<comment type="similarity">
    <text evidence="4">Belongs to the FAN1 family.</text>
</comment>
<keyword evidence="8" id="KW-0269">Exonuclease</keyword>
<gene>
    <name evidence="16" type="ORF">GCM10008090_10360</name>
</gene>
<proteinExistence type="inferred from homology"/>
<evidence type="ECO:0000256" key="2">
    <source>
        <dbReference type="ARBA" id="ARBA00001936"/>
    </source>
</evidence>
<evidence type="ECO:0000256" key="1">
    <source>
        <dbReference type="ARBA" id="ARBA00000983"/>
    </source>
</evidence>
<dbReference type="GO" id="GO:0003887">
    <property type="term" value="F:DNA-directed DNA polymerase activity"/>
    <property type="evidence" value="ECO:0007669"/>
    <property type="project" value="UniProtKB-EC"/>
</dbReference>
<dbReference type="InterPro" id="IPR049125">
    <property type="entry name" value="FAN1-like_WH"/>
</dbReference>
<dbReference type="Pfam" id="PF00929">
    <property type="entry name" value="RNase_T"/>
    <property type="match status" value="1"/>
</dbReference>
<comment type="catalytic activity">
    <reaction evidence="13">
        <text>DNA(n) + a 2'-deoxyribonucleoside 5'-triphosphate = DNA(n+1) + diphosphate</text>
        <dbReference type="Rhea" id="RHEA:22508"/>
        <dbReference type="Rhea" id="RHEA-COMP:17339"/>
        <dbReference type="Rhea" id="RHEA-COMP:17340"/>
        <dbReference type="ChEBI" id="CHEBI:33019"/>
        <dbReference type="ChEBI" id="CHEBI:61560"/>
        <dbReference type="ChEBI" id="CHEBI:173112"/>
        <dbReference type="EC" id="2.7.7.7"/>
    </reaction>
</comment>
<comment type="caution">
    <text evidence="16">The sequence shown here is derived from an EMBL/GenBank/DDBJ whole genome shotgun (WGS) entry which is preliminary data.</text>
</comment>
<evidence type="ECO:0000256" key="11">
    <source>
        <dbReference type="ARBA" id="ARBA00025483"/>
    </source>
</evidence>
<comment type="subunit">
    <text evidence="12">DNA polymerase III contains a core (composed of alpha, epsilon and theta chains) that associates with a tau subunit. This core dimerizes to form the POLIII' complex. PolIII' associates with the gamma complex (composed of gamma, delta, delta', psi and chi chains) and with the beta chain to form the complete DNA polymerase III complex.</text>
</comment>
<evidence type="ECO:0008006" key="18">
    <source>
        <dbReference type="Google" id="ProtNLM"/>
    </source>
</evidence>
<protein>
    <recommendedName>
        <fullName evidence="18">DNA-directed DNA polymerase</fullName>
    </recommendedName>
</protein>
<keyword evidence="17" id="KW-1185">Reference proteome</keyword>
<evidence type="ECO:0000313" key="16">
    <source>
        <dbReference type="EMBL" id="GHA03278.1"/>
    </source>
</evidence>
<dbReference type="Pfam" id="PF21315">
    <property type="entry name" value="FAN1_HTH"/>
    <property type="match status" value="1"/>
</dbReference>
<dbReference type="GO" id="GO:0004528">
    <property type="term" value="F:phosphodiesterase I activity"/>
    <property type="evidence" value="ECO:0007669"/>
    <property type="project" value="UniProtKB-EC"/>
</dbReference>
<comment type="catalytic activity">
    <reaction evidence="1">
        <text>Hydrolytically removes 5'-nucleotides successively from the 3'-hydroxy termini of 3'-hydroxy-terminated oligonucleotides.</text>
        <dbReference type="EC" id="3.1.4.1"/>
    </reaction>
</comment>
<comment type="cofactor">
    <cofactor evidence="3">
        <name>Mg(2+)</name>
        <dbReference type="ChEBI" id="CHEBI:18420"/>
    </cofactor>
</comment>
<name>A0A918RNR2_9GAMM</name>
<dbReference type="InterPro" id="IPR033315">
    <property type="entry name" value="Fan1-like"/>
</dbReference>